<dbReference type="Proteomes" id="UP001500620">
    <property type="component" value="Unassembled WGS sequence"/>
</dbReference>
<evidence type="ECO:0000256" key="1">
    <source>
        <dbReference type="SAM" id="MobiDB-lite"/>
    </source>
</evidence>
<dbReference type="InterPro" id="IPR036388">
    <property type="entry name" value="WH-like_DNA-bd_sf"/>
</dbReference>
<evidence type="ECO:0000313" key="3">
    <source>
        <dbReference type="EMBL" id="GAA4257717.1"/>
    </source>
</evidence>
<proteinExistence type="predicted"/>
<protein>
    <recommendedName>
        <fullName evidence="2">HTH marR-type domain-containing protein</fullName>
    </recommendedName>
</protein>
<evidence type="ECO:0000313" key="4">
    <source>
        <dbReference type="Proteomes" id="UP001500620"/>
    </source>
</evidence>
<organism evidence="3 4">
    <name type="scientific">Dactylosporangium darangshiense</name>
    <dbReference type="NCBI Taxonomy" id="579108"/>
    <lineage>
        <taxon>Bacteria</taxon>
        <taxon>Bacillati</taxon>
        <taxon>Actinomycetota</taxon>
        <taxon>Actinomycetes</taxon>
        <taxon>Micromonosporales</taxon>
        <taxon>Micromonosporaceae</taxon>
        <taxon>Dactylosporangium</taxon>
    </lineage>
</organism>
<dbReference type="Pfam" id="PF12802">
    <property type="entry name" value="MarR_2"/>
    <property type="match status" value="1"/>
</dbReference>
<feature type="domain" description="HTH marR-type" evidence="2">
    <location>
        <begin position="9"/>
        <end position="141"/>
    </location>
</feature>
<accession>A0ABP8DJQ2</accession>
<dbReference type="RefSeq" id="WP_345134702.1">
    <property type="nucleotide sequence ID" value="NZ_BAABAT010000028.1"/>
</dbReference>
<dbReference type="InterPro" id="IPR036390">
    <property type="entry name" value="WH_DNA-bd_sf"/>
</dbReference>
<dbReference type="InterPro" id="IPR039422">
    <property type="entry name" value="MarR/SlyA-like"/>
</dbReference>
<dbReference type="InterPro" id="IPR000835">
    <property type="entry name" value="HTH_MarR-typ"/>
</dbReference>
<sequence length="196" mass="21016">MKHGRQPGPRGAAFLLAQVGAHASERFADRVQEIGLSSAEVGLLRMIAGQPGRSQQSVAVDLGVVPSRVVVLIDGLGHKGLVERRPGATDRRHHELYLTVDGEQIMMDMRTIATAHNDDLLTALDPDERAELARLLQRIADQQGLTPGVHPGYRQASGRRKPGDAGKTAPEATDAPGRSAGRGEQPAEEARARPPR</sequence>
<dbReference type="EMBL" id="BAABAT010000028">
    <property type="protein sequence ID" value="GAA4257717.1"/>
    <property type="molecule type" value="Genomic_DNA"/>
</dbReference>
<evidence type="ECO:0000259" key="2">
    <source>
        <dbReference type="PROSITE" id="PS50995"/>
    </source>
</evidence>
<keyword evidence="4" id="KW-1185">Reference proteome</keyword>
<dbReference type="SMART" id="SM00347">
    <property type="entry name" value="HTH_MARR"/>
    <property type="match status" value="1"/>
</dbReference>
<dbReference type="PANTHER" id="PTHR33164:SF89">
    <property type="entry name" value="MARR FAMILY REGULATORY PROTEIN"/>
    <property type="match status" value="1"/>
</dbReference>
<gene>
    <name evidence="3" type="ORF">GCM10022255_075620</name>
</gene>
<comment type="caution">
    <text evidence="3">The sequence shown here is derived from an EMBL/GenBank/DDBJ whole genome shotgun (WGS) entry which is preliminary data.</text>
</comment>
<dbReference type="SUPFAM" id="SSF46785">
    <property type="entry name" value="Winged helix' DNA-binding domain"/>
    <property type="match status" value="1"/>
</dbReference>
<name>A0ABP8DJQ2_9ACTN</name>
<dbReference type="PRINTS" id="PR00598">
    <property type="entry name" value="HTHMARR"/>
</dbReference>
<reference evidence="4" key="1">
    <citation type="journal article" date="2019" name="Int. J. Syst. Evol. Microbiol.">
        <title>The Global Catalogue of Microorganisms (GCM) 10K type strain sequencing project: providing services to taxonomists for standard genome sequencing and annotation.</title>
        <authorList>
            <consortium name="The Broad Institute Genomics Platform"/>
            <consortium name="The Broad Institute Genome Sequencing Center for Infectious Disease"/>
            <person name="Wu L."/>
            <person name="Ma J."/>
        </authorList>
    </citation>
    <scope>NUCLEOTIDE SEQUENCE [LARGE SCALE GENOMIC DNA]</scope>
    <source>
        <strain evidence="4">JCM 17441</strain>
    </source>
</reference>
<dbReference type="Gene3D" id="1.10.10.10">
    <property type="entry name" value="Winged helix-like DNA-binding domain superfamily/Winged helix DNA-binding domain"/>
    <property type="match status" value="1"/>
</dbReference>
<feature type="region of interest" description="Disordered" evidence="1">
    <location>
        <begin position="143"/>
        <end position="196"/>
    </location>
</feature>
<dbReference type="PROSITE" id="PS50995">
    <property type="entry name" value="HTH_MARR_2"/>
    <property type="match status" value="1"/>
</dbReference>
<dbReference type="PANTHER" id="PTHR33164">
    <property type="entry name" value="TRANSCRIPTIONAL REGULATOR, MARR FAMILY"/>
    <property type="match status" value="1"/>
</dbReference>